<dbReference type="PATRIC" id="fig|1123069.3.peg.1518"/>
<comment type="catalytic activity">
    <reaction evidence="9">
        <text>O-phospho-L-serine + H2O = L-serine + phosphate</text>
        <dbReference type="Rhea" id="RHEA:21208"/>
        <dbReference type="ChEBI" id="CHEBI:15377"/>
        <dbReference type="ChEBI" id="CHEBI:33384"/>
        <dbReference type="ChEBI" id="CHEBI:43474"/>
        <dbReference type="ChEBI" id="CHEBI:57524"/>
        <dbReference type="EC" id="3.1.3.3"/>
    </reaction>
</comment>
<dbReference type="GO" id="GO:0036424">
    <property type="term" value="F:L-phosphoserine phosphatase activity"/>
    <property type="evidence" value="ECO:0007669"/>
    <property type="project" value="TreeGrafter"/>
</dbReference>
<reference evidence="11 12" key="1">
    <citation type="journal article" date="2013" name="Stand. Genomic Sci.">
        <title>Genome sequence of the reddish-pigmented Rubellimicrobium thermophilum type strain (DSM 16684(T)), a member of the Roseobacter clade.</title>
        <authorList>
            <person name="Fiebig A."/>
            <person name="Riedel T."/>
            <person name="Gronow S."/>
            <person name="Petersen J."/>
            <person name="Klenk H.P."/>
            <person name="Goker M."/>
        </authorList>
    </citation>
    <scope>NUCLEOTIDE SEQUENCE [LARGE SCALE GENOMIC DNA]</scope>
    <source>
        <strain evidence="11 12">DSM 16684</strain>
    </source>
</reference>
<comment type="cofactor">
    <cofactor evidence="1">
        <name>Mg(2+)</name>
        <dbReference type="ChEBI" id="CHEBI:18420"/>
    </cofactor>
</comment>
<dbReference type="Pfam" id="PF12710">
    <property type="entry name" value="HAD"/>
    <property type="match status" value="1"/>
</dbReference>
<sequence>MLVSGGFLSFAEPVARALGFHEARANRLLSEGGRLTGEVAEPILGREAKVTALKEVTARLGLGPEDVLAVGDGANDLGMLRLAGLGVAVHAKPAVQAECPLRVNHADLTALLYLQGYARADFAA</sequence>
<evidence type="ECO:0000256" key="6">
    <source>
        <dbReference type="ARBA" id="ARBA00022801"/>
    </source>
</evidence>
<dbReference type="GO" id="GO:0005737">
    <property type="term" value="C:cytoplasm"/>
    <property type="evidence" value="ECO:0007669"/>
    <property type="project" value="TreeGrafter"/>
</dbReference>
<evidence type="ECO:0000256" key="1">
    <source>
        <dbReference type="ARBA" id="ARBA00001946"/>
    </source>
</evidence>
<comment type="pathway">
    <text evidence="2">Amino-acid biosynthesis; L-serine biosynthesis; L-serine from 3-phospho-D-glycerate: step 3/3.</text>
</comment>
<dbReference type="AlphaFoldDB" id="S9SHM6"/>
<dbReference type="InterPro" id="IPR023214">
    <property type="entry name" value="HAD_sf"/>
</dbReference>
<proteinExistence type="predicted"/>
<protein>
    <recommendedName>
        <fullName evidence="3">phosphoserine phosphatase</fullName>
        <ecNumber evidence="3">3.1.3.3</ecNumber>
    </recommendedName>
</protein>
<dbReference type="GO" id="GO:0000287">
    <property type="term" value="F:magnesium ion binding"/>
    <property type="evidence" value="ECO:0007669"/>
    <property type="project" value="TreeGrafter"/>
</dbReference>
<evidence type="ECO:0000256" key="8">
    <source>
        <dbReference type="ARBA" id="ARBA00023299"/>
    </source>
</evidence>
<keyword evidence="4" id="KW-0028">Amino-acid biosynthesis</keyword>
<evidence type="ECO:0000256" key="10">
    <source>
        <dbReference type="ARBA" id="ARBA00048523"/>
    </source>
</evidence>
<comment type="caution">
    <text evidence="11">The sequence shown here is derived from an EMBL/GenBank/DDBJ whole genome shotgun (WGS) entry which is preliminary data.</text>
</comment>
<name>S9SHM6_9RHOB</name>
<comment type="catalytic activity">
    <reaction evidence="10">
        <text>O-phospho-D-serine + H2O = D-serine + phosphate</text>
        <dbReference type="Rhea" id="RHEA:24873"/>
        <dbReference type="ChEBI" id="CHEBI:15377"/>
        <dbReference type="ChEBI" id="CHEBI:35247"/>
        <dbReference type="ChEBI" id="CHEBI:43474"/>
        <dbReference type="ChEBI" id="CHEBI:58680"/>
        <dbReference type="EC" id="3.1.3.3"/>
    </reaction>
</comment>
<dbReference type="STRING" id="1123069.ruthe_01549"/>
<evidence type="ECO:0000256" key="5">
    <source>
        <dbReference type="ARBA" id="ARBA00022723"/>
    </source>
</evidence>
<keyword evidence="12" id="KW-1185">Reference proteome</keyword>
<evidence type="ECO:0000313" key="11">
    <source>
        <dbReference type="EMBL" id="EPX85829.1"/>
    </source>
</evidence>
<dbReference type="NCBIfam" id="TIGR01488">
    <property type="entry name" value="HAD-SF-IB"/>
    <property type="match status" value="1"/>
</dbReference>
<keyword evidence="6" id="KW-0378">Hydrolase</keyword>
<keyword evidence="5" id="KW-0479">Metal-binding</keyword>
<dbReference type="EMBL" id="AOLV01000012">
    <property type="protein sequence ID" value="EPX85829.1"/>
    <property type="molecule type" value="Genomic_DNA"/>
</dbReference>
<evidence type="ECO:0000256" key="7">
    <source>
        <dbReference type="ARBA" id="ARBA00022842"/>
    </source>
</evidence>
<dbReference type="InterPro" id="IPR036412">
    <property type="entry name" value="HAD-like_sf"/>
</dbReference>
<dbReference type="EC" id="3.1.3.3" evidence="3"/>
<dbReference type="HOGENOM" id="CLU_2002211_0_0_5"/>
<keyword evidence="8" id="KW-0718">Serine biosynthesis</keyword>
<keyword evidence="7" id="KW-0460">Magnesium</keyword>
<accession>S9SHM6</accession>
<organism evidence="11 12">
    <name type="scientific">Rubellimicrobium thermophilum DSM 16684</name>
    <dbReference type="NCBI Taxonomy" id="1123069"/>
    <lineage>
        <taxon>Bacteria</taxon>
        <taxon>Pseudomonadati</taxon>
        <taxon>Pseudomonadota</taxon>
        <taxon>Alphaproteobacteria</taxon>
        <taxon>Rhodobacterales</taxon>
        <taxon>Roseobacteraceae</taxon>
        <taxon>Rubellimicrobium</taxon>
    </lineage>
</organism>
<dbReference type="PANTHER" id="PTHR43344">
    <property type="entry name" value="PHOSPHOSERINE PHOSPHATASE"/>
    <property type="match status" value="1"/>
</dbReference>
<gene>
    <name evidence="11" type="ORF">ruthe_01549</name>
</gene>
<dbReference type="PANTHER" id="PTHR43344:SF2">
    <property type="entry name" value="PHOSPHOSERINE PHOSPHATASE"/>
    <property type="match status" value="1"/>
</dbReference>
<evidence type="ECO:0000313" key="12">
    <source>
        <dbReference type="Proteomes" id="UP000015346"/>
    </source>
</evidence>
<dbReference type="GO" id="GO:0006564">
    <property type="term" value="P:L-serine biosynthetic process"/>
    <property type="evidence" value="ECO:0007669"/>
    <property type="project" value="UniProtKB-KW"/>
</dbReference>
<evidence type="ECO:0000256" key="9">
    <source>
        <dbReference type="ARBA" id="ARBA00048138"/>
    </source>
</evidence>
<evidence type="ECO:0000256" key="2">
    <source>
        <dbReference type="ARBA" id="ARBA00005135"/>
    </source>
</evidence>
<dbReference type="Gene3D" id="3.40.50.1000">
    <property type="entry name" value="HAD superfamily/HAD-like"/>
    <property type="match status" value="1"/>
</dbReference>
<evidence type="ECO:0000256" key="3">
    <source>
        <dbReference type="ARBA" id="ARBA00012640"/>
    </source>
</evidence>
<dbReference type="InterPro" id="IPR050582">
    <property type="entry name" value="HAD-like_SerB"/>
</dbReference>
<dbReference type="SUPFAM" id="SSF56784">
    <property type="entry name" value="HAD-like"/>
    <property type="match status" value="1"/>
</dbReference>
<evidence type="ECO:0000256" key="4">
    <source>
        <dbReference type="ARBA" id="ARBA00022605"/>
    </source>
</evidence>
<dbReference type="Proteomes" id="UP000015346">
    <property type="component" value="Unassembled WGS sequence"/>
</dbReference>